<comment type="caution">
    <text evidence="2">The sequence shown here is derived from an EMBL/GenBank/DDBJ whole genome shotgun (WGS) entry which is preliminary data.</text>
</comment>
<sequence>MKSKGEFMKDKRLNIEVLGIGFPNKGAELMLCAIQDWAAQLGRETRIVVNWQSPYQKRAYYGLWAKIWHPMDARMRVPYGRAVDFLKKEWTEKLGVVADKDVDLVLDASGYAYGDPWGARKAEHRLGEVITGWKRQGKKVVMLPQAFGPFQDPALRATMKHIVDHADHVYARDSISFGALQEITGERKNLTMSVDFSCLVQARAFEGVDQLSETIGLIPNHKMYEMGKGLSKDRYFDFFVAIAREIQARGRKVSLILHEGQKDLALCKEIMERLSEPALLVERSDPREIKAAIGRCAGVVTSRFHGFASSLFQGVPAFSTSWSHKYEEFAASFGYPEFVIKDADGADVARRLLAVLEGDDAAETRRKITAAAMEQKEACRRMWTEVGQLLH</sequence>
<reference evidence="3" key="1">
    <citation type="journal article" date="2017" name="Genome Announc.">
        <title>Draft Genome Sequence of Terrimicrobium sacchariphilum NM-5T, a Facultative Anaerobic Soil Bacterium of the Class Spartobacteria.</title>
        <authorList>
            <person name="Qiu Y.L."/>
            <person name="Tourlousse D.M."/>
            <person name="Matsuura N."/>
            <person name="Ohashi A."/>
            <person name="Sekiguchi Y."/>
        </authorList>
    </citation>
    <scope>NUCLEOTIDE SEQUENCE [LARGE SCALE GENOMIC DNA]</scope>
    <source>
        <strain evidence="3">NM-5</strain>
    </source>
</reference>
<keyword evidence="3" id="KW-1185">Reference proteome</keyword>
<evidence type="ECO:0000313" key="3">
    <source>
        <dbReference type="Proteomes" id="UP000076023"/>
    </source>
</evidence>
<dbReference type="AlphaFoldDB" id="A0A146GB90"/>
<dbReference type="RefSeq" id="WP_075080492.1">
    <property type="nucleotide sequence ID" value="NZ_BDCO01000002.1"/>
</dbReference>
<organism evidence="2 3">
    <name type="scientific">Terrimicrobium sacchariphilum</name>
    <dbReference type="NCBI Taxonomy" id="690879"/>
    <lineage>
        <taxon>Bacteria</taxon>
        <taxon>Pseudomonadati</taxon>
        <taxon>Verrucomicrobiota</taxon>
        <taxon>Terrimicrobiia</taxon>
        <taxon>Terrimicrobiales</taxon>
        <taxon>Terrimicrobiaceae</taxon>
        <taxon>Terrimicrobium</taxon>
    </lineage>
</organism>
<accession>A0A146GB90</accession>
<dbReference type="PANTHER" id="PTHR36836:SF1">
    <property type="entry name" value="COLANIC ACID BIOSYNTHESIS PROTEIN WCAK"/>
    <property type="match status" value="1"/>
</dbReference>
<name>A0A146GB90_TERSA</name>
<gene>
    <name evidence="2" type="ORF">TSACC_23333</name>
</gene>
<feature type="domain" description="Polysaccharide pyruvyl transferase" evidence="1">
    <location>
        <begin position="24"/>
        <end position="324"/>
    </location>
</feature>
<dbReference type="OrthoDB" id="6058856at2"/>
<protein>
    <submittedName>
        <fullName evidence="2">Colanic acid/amylovoran biosynthesis protein</fullName>
    </submittedName>
</protein>
<dbReference type="EMBL" id="BDCO01000002">
    <property type="protein sequence ID" value="GAT34899.1"/>
    <property type="molecule type" value="Genomic_DNA"/>
</dbReference>
<dbReference type="PANTHER" id="PTHR36836">
    <property type="entry name" value="COLANIC ACID BIOSYNTHESIS PROTEIN WCAK"/>
    <property type="match status" value="1"/>
</dbReference>
<dbReference type="STRING" id="690879.TSACC_23333"/>
<evidence type="ECO:0000313" key="2">
    <source>
        <dbReference type="EMBL" id="GAT34899.1"/>
    </source>
</evidence>
<dbReference type="Pfam" id="PF04230">
    <property type="entry name" value="PS_pyruv_trans"/>
    <property type="match status" value="1"/>
</dbReference>
<dbReference type="InParanoid" id="A0A146GB90"/>
<dbReference type="InterPro" id="IPR007345">
    <property type="entry name" value="Polysacch_pyruvyl_Trfase"/>
</dbReference>
<dbReference type="Proteomes" id="UP000076023">
    <property type="component" value="Unassembled WGS sequence"/>
</dbReference>
<evidence type="ECO:0000259" key="1">
    <source>
        <dbReference type="Pfam" id="PF04230"/>
    </source>
</evidence>
<proteinExistence type="predicted"/>